<name>A0ACC2F6R3_DALPE</name>
<evidence type="ECO:0000313" key="1">
    <source>
        <dbReference type="EMBL" id="KAJ7987096.1"/>
    </source>
</evidence>
<organism evidence="1 2">
    <name type="scientific">Dallia pectoralis</name>
    <name type="common">Alaska blackfish</name>
    <dbReference type="NCBI Taxonomy" id="75939"/>
    <lineage>
        <taxon>Eukaryota</taxon>
        <taxon>Metazoa</taxon>
        <taxon>Chordata</taxon>
        <taxon>Craniata</taxon>
        <taxon>Vertebrata</taxon>
        <taxon>Euteleostomi</taxon>
        <taxon>Actinopterygii</taxon>
        <taxon>Neopterygii</taxon>
        <taxon>Teleostei</taxon>
        <taxon>Protacanthopterygii</taxon>
        <taxon>Esociformes</taxon>
        <taxon>Umbridae</taxon>
        <taxon>Dallia</taxon>
    </lineage>
</organism>
<evidence type="ECO:0000313" key="2">
    <source>
        <dbReference type="Proteomes" id="UP001157502"/>
    </source>
</evidence>
<dbReference type="EMBL" id="CM055760">
    <property type="protein sequence ID" value="KAJ7987096.1"/>
    <property type="molecule type" value="Genomic_DNA"/>
</dbReference>
<comment type="caution">
    <text evidence="1">The sequence shown here is derived from an EMBL/GenBank/DDBJ whole genome shotgun (WGS) entry which is preliminary data.</text>
</comment>
<dbReference type="Proteomes" id="UP001157502">
    <property type="component" value="Chromosome 33"/>
</dbReference>
<sequence>MSLLYTLMGVGCGWSVGGCVMCYPMVEFCPNQRAQTTDALESQELGSQKPVVARSKLRCSSQGPAQGQPQSPVLQPQPPPPVSQNKARILGDVSVFALLLSGCDIVYTGVCSVLKTCKRQWYAEEIGEAPARGDAWTKLQM</sequence>
<keyword evidence="2" id="KW-1185">Reference proteome</keyword>
<protein>
    <submittedName>
        <fullName evidence="1">Uncharacterized protein</fullName>
    </submittedName>
</protein>
<accession>A0ACC2F6R3</accession>
<reference evidence="1" key="1">
    <citation type="submission" date="2021-05" db="EMBL/GenBank/DDBJ databases">
        <authorList>
            <person name="Pan Q."/>
            <person name="Jouanno E."/>
            <person name="Zahm M."/>
            <person name="Klopp C."/>
            <person name="Cabau C."/>
            <person name="Louis A."/>
            <person name="Berthelot C."/>
            <person name="Parey E."/>
            <person name="Roest Crollius H."/>
            <person name="Montfort J."/>
            <person name="Robinson-Rechavi M."/>
            <person name="Bouchez O."/>
            <person name="Lampietro C."/>
            <person name="Lopez Roques C."/>
            <person name="Donnadieu C."/>
            <person name="Postlethwait J."/>
            <person name="Bobe J."/>
            <person name="Dillon D."/>
            <person name="Chandos A."/>
            <person name="von Hippel F."/>
            <person name="Guiguen Y."/>
        </authorList>
    </citation>
    <scope>NUCLEOTIDE SEQUENCE</scope>
    <source>
        <strain evidence="1">YG-Jan2019</strain>
    </source>
</reference>
<gene>
    <name evidence="1" type="ORF">DPEC_G00335200</name>
</gene>
<proteinExistence type="predicted"/>